<accession>A0A016UV22</accession>
<organism evidence="1 2">
    <name type="scientific">Ancylostoma ceylanicum</name>
    <dbReference type="NCBI Taxonomy" id="53326"/>
    <lineage>
        <taxon>Eukaryota</taxon>
        <taxon>Metazoa</taxon>
        <taxon>Ecdysozoa</taxon>
        <taxon>Nematoda</taxon>
        <taxon>Chromadorea</taxon>
        <taxon>Rhabditida</taxon>
        <taxon>Rhabditina</taxon>
        <taxon>Rhabditomorpha</taxon>
        <taxon>Strongyloidea</taxon>
        <taxon>Ancylostomatidae</taxon>
        <taxon>Ancylostomatinae</taxon>
        <taxon>Ancylostoma</taxon>
    </lineage>
</organism>
<protein>
    <submittedName>
        <fullName evidence="1">Uncharacterized protein</fullName>
    </submittedName>
</protein>
<comment type="caution">
    <text evidence="1">The sequence shown here is derived from an EMBL/GenBank/DDBJ whole genome shotgun (WGS) entry which is preliminary data.</text>
</comment>
<evidence type="ECO:0000313" key="2">
    <source>
        <dbReference type="Proteomes" id="UP000024635"/>
    </source>
</evidence>
<sequence>MSTDRLSNGVNFENIGHRRTRHLRNESTQCSYVHLKTLSPRWAGSLVVRRHKKNIRKNTLEANSLSVQKFVVVISNNPEEAP</sequence>
<gene>
    <name evidence="1" type="primary">Acey_s0025.g1117</name>
    <name evidence="1" type="ORF">Y032_0025g1117</name>
</gene>
<dbReference type="AlphaFoldDB" id="A0A016UV22"/>
<name>A0A016UV22_9BILA</name>
<proteinExistence type="predicted"/>
<dbReference type="EMBL" id="JARK01001361">
    <property type="protein sequence ID" value="EYC19015.1"/>
    <property type="molecule type" value="Genomic_DNA"/>
</dbReference>
<dbReference type="Proteomes" id="UP000024635">
    <property type="component" value="Unassembled WGS sequence"/>
</dbReference>
<reference evidence="2" key="1">
    <citation type="journal article" date="2015" name="Nat. Genet.">
        <title>The genome and transcriptome of the zoonotic hookworm Ancylostoma ceylanicum identify infection-specific gene families.</title>
        <authorList>
            <person name="Schwarz E.M."/>
            <person name="Hu Y."/>
            <person name="Antoshechkin I."/>
            <person name="Miller M.M."/>
            <person name="Sternberg P.W."/>
            <person name="Aroian R.V."/>
        </authorList>
    </citation>
    <scope>NUCLEOTIDE SEQUENCE</scope>
    <source>
        <strain evidence="2">HY135</strain>
    </source>
</reference>
<keyword evidence="2" id="KW-1185">Reference proteome</keyword>
<evidence type="ECO:0000313" key="1">
    <source>
        <dbReference type="EMBL" id="EYC19015.1"/>
    </source>
</evidence>